<organism evidence="1 2">
    <name type="scientific">Dibothriocephalus latus</name>
    <name type="common">Fish tapeworm</name>
    <name type="synonym">Diphyllobothrium latum</name>
    <dbReference type="NCBI Taxonomy" id="60516"/>
    <lineage>
        <taxon>Eukaryota</taxon>
        <taxon>Metazoa</taxon>
        <taxon>Spiralia</taxon>
        <taxon>Lophotrochozoa</taxon>
        <taxon>Platyhelminthes</taxon>
        <taxon>Cestoda</taxon>
        <taxon>Eucestoda</taxon>
        <taxon>Diphyllobothriidea</taxon>
        <taxon>Diphyllobothriidae</taxon>
        <taxon>Dibothriocephalus</taxon>
    </lineage>
</organism>
<accession>A0A3P6PXK4</accession>
<dbReference type="AlphaFoldDB" id="A0A3P6PXK4"/>
<proteinExistence type="predicted"/>
<keyword evidence="2" id="KW-1185">Reference proteome</keyword>
<sequence>MSCIICELSRGLVCPVYWKDSRDMAHGTNLRFGAYAWITRTLADFRNLVNDTIPELEFTREEEKAE</sequence>
<protein>
    <submittedName>
        <fullName evidence="1">Uncharacterized protein</fullName>
    </submittedName>
</protein>
<gene>
    <name evidence="1" type="ORF">DILT_LOCUS1178</name>
</gene>
<reference evidence="1 2" key="1">
    <citation type="submission" date="2018-11" db="EMBL/GenBank/DDBJ databases">
        <authorList>
            <consortium name="Pathogen Informatics"/>
        </authorList>
    </citation>
    <scope>NUCLEOTIDE SEQUENCE [LARGE SCALE GENOMIC DNA]</scope>
</reference>
<dbReference type="Proteomes" id="UP000281553">
    <property type="component" value="Unassembled WGS sequence"/>
</dbReference>
<evidence type="ECO:0000313" key="2">
    <source>
        <dbReference type="Proteomes" id="UP000281553"/>
    </source>
</evidence>
<name>A0A3P6PXK4_DIBLA</name>
<dbReference type="EMBL" id="UYRU01007137">
    <property type="protein sequence ID" value="VDK40829.1"/>
    <property type="molecule type" value="Genomic_DNA"/>
</dbReference>
<evidence type="ECO:0000313" key="1">
    <source>
        <dbReference type="EMBL" id="VDK40829.1"/>
    </source>
</evidence>